<dbReference type="RefSeq" id="WP_277414257.1">
    <property type="nucleotide sequence ID" value="NZ_CP119083.1"/>
</dbReference>
<evidence type="ECO:0000313" key="2">
    <source>
        <dbReference type="EMBL" id="WEF31485.1"/>
    </source>
</evidence>
<accession>A0ABY8B6C9</accession>
<proteinExistence type="predicted"/>
<sequence length="58" mass="6167">MRPVVGVDGAVQRHPRQARAQAPEPADGAGDEARPRQCIDALAGLVARARAEQQRQPA</sequence>
<protein>
    <submittedName>
        <fullName evidence="2">Uncharacterized protein</fullName>
    </submittedName>
</protein>
<evidence type="ECO:0000313" key="3">
    <source>
        <dbReference type="Proteomes" id="UP001216510"/>
    </source>
</evidence>
<dbReference type="EMBL" id="CP119083">
    <property type="protein sequence ID" value="WEF31485.1"/>
    <property type="molecule type" value="Genomic_DNA"/>
</dbReference>
<gene>
    <name evidence="2" type="ORF">PX653_18735</name>
</gene>
<keyword evidence="3" id="KW-1185">Reference proteome</keyword>
<organism evidence="2 3">
    <name type="scientific">Pseudoduganella chitinolytica</name>
    <dbReference type="NCBI Taxonomy" id="34070"/>
    <lineage>
        <taxon>Bacteria</taxon>
        <taxon>Pseudomonadati</taxon>
        <taxon>Pseudomonadota</taxon>
        <taxon>Betaproteobacteria</taxon>
        <taxon>Burkholderiales</taxon>
        <taxon>Oxalobacteraceae</taxon>
        <taxon>Telluria group</taxon>
        <taxon>Pseudoduganella</taxon>
    </lineage>
</organism>
<reference evidence="2 3" key="1">
    <citation type="submission" date="2023-02" db="EMBL/GenBank/DDBJ databases">
        <title>Gemone sequence of Telluria chitinolytica ACM 3522T.</title>
        <authorList>
            <person name="Frediansyah A."/>
            <person name="Miess H."/>
            <person name="Gross H."/>
        </authorList>
    </citation>
    <scope>NUCLEOTIDE SEQUENCE [LARGE SCALE GENOMIC DNA]</scope>
    <source>
        <strain evidence="2 3">ACM 3522</strain>
    </source>
</reference>
<dbReference type="Proteomes" id="UP001216510">
    <property type="component" value="Chromosome"/>
</dbReference>
<feature type="region of interest" description="Disordered" evidence="1">
    <location>
        <begin position="1"/>
        <end position="36"/>
    </location>
</feature>
<name>A0ABY8B6C9_9BURK</name>
<evidence type="ECO:0000256" key="1">
    <source>
        <dbReference type="SAM" id="MobiDB-lite"/>
    </source>
</evidence>